<name>A0A0A9FD97_ARUDO</name>
<keyword evidence="1" id="KW-0472">Membrane</keyword>
<organism evidence="2">
    <name type="scientific">Arundo donax</name>
    <name type="common">Giant reed</name>
    <name type="synonym">Donax arundinaceus</name>
    <dbReference type="NCBI Taxonomy" id="35708"/>
    <lineage>
        <taxon>Eukaryota</taxon>
        <taxon>Viridiplantae</taxon>
        <taxon>Streptophyta</taxon>
        <taxon>Embryophyta</taxon>
        <taxon>Tracheophyta</taxon>
        <taxon>Spermatophyta</taxon>
        <taxon>Magnoliopsida</taxon>
        <taxon>Liliopsida</taxon>
        <taxon>Poales</taxon>
        <taxon>Poaceae</taxon>
        <taxon>PACMAD clade</taxon>
        <taxon>Arundinoideae</taxon>
        <taxon>Arundineae</taxon>
        <taxon>Arundo</taxon>
    </lineage>
</organism>
<dbReference type="AlphaFoldDB" id="A0A0A9FD97"/>
<dbReference type="EMBL" id="GBRH01191663">
    <property type="protein sequence ID" value="JAE06233.1"/>
    <property type="molecule type" value="Transcribed_RNA"/>
</dbReference>
<proteinExistence type="predicted"/>
<evidence type="ECO:0000313" key="2">
    <source>
        <dbReference type="EMBL" id="JAE06233.1"/>
    </source>
</evidence>
<reference evidence="2" key="1">
    <citation type="submission" date="2014-09" db="EMBL/GenBank/DDBJ databases">
        <authorList>
            <person name="Magalhaes I.L.F."/>
            <person name="Oliveira U."/>
            <person name="Santos F.R."/>
            <person name="Vidigal T.H.D.A."/>
            <person name="Brescovit A.D."/>
            <person name="Santos A.J."/>
        </authorList>
    </citation>
    <scope>NUCLEOTIDE SEQUENCE</scope>
    <source>
        <tissue evidence="2">Shoot tissue taken approximately 20 cm above the soil surface</tissue>
    </source>
</reference>
<accession>A0A0A9FD97</accession>
<protein>
    <submittedName>
        <fullName evidence="2">Uncharacterized protein</fullName>
    </submittedName>
</protein>
<evidence type="ECO:0000256" key="1">
    <source>
        <dbReference type="SAM" id="Phobius"/>
    </source>
</evidence>
<reference evidence="2" key="2">
    <citation type="journal article" date="2015" name="Data Brief">
        <title>Shoot transcriptome of the giant reed, Arundo donax.</title>
        <authorList>
            <person name="Barrero R.A."/>
            <person name="Guerrero F.D."/>
            <person name="Moolhuijzen P."/>
            <person name="Goolsby J.A."/>
            <person name="Tidwell J."/>
            <person name="Bellgard S.E."/>
            <person name="Bellgard M.I."/>
        </authorList>
    </citation>
    <scope>NUCLEOTIDE SEQUENCE</scope>
    <source>
        <tissue evidence="2">Shoot tissue taken approximately 20 cm above the soil surface</tissue>
    </source>
</reference>
<keyword evidence="1" id="KW-1133">Transmembrane helix</keyword>
<keyword evidence="1" id="KW-0812">Transmembrane</keyword>
<sequence length="84" mass="10071">MSHFVVMYCTIFFLTIVFFYFLDLYFSYNLNWLTYFDNNYSQSRWCFCEVRCKFRLGCTCIAPQVKLLLCSSCAVIDDTPLTIY</sequence>
<feature type="transmembrane region" description="Helical" evidence="1">
    <location>
        <begin position="5"/>
        <end position="28"/>
    </location>
</feature>